<dbReference type="GO" id="GO:0005975">
    <property type="term" value="P:carbohydrate metabolic process"/>
    <property type="evidence" value="ECO:0007669"/>
    <property type="project" value="InterPro"/>
</dbReference>
<dbReference type="InterPro" id="IPR011583">
    <property type="entry name" value="Chitinase_II/V-like_cat"/>
</dbReference>
<proteinExistence type="predicted"/>
<dbReference type="SMART" id="SM00774">
    <property type="entry name" value="WRKY"/>
    <property type="match status" value="1"/>
</dbReference>
<feature type="region of interest" description="Disordered" evidence="15">
    <location>
        <begin position="1"/>
        <end position="26"/>
    </location>
</feature>
<feature type="compositionally biased region" description="Polar residues" evidence="15">
    <location>
        <begin position="9"/>
        <end position="21"/>
    </location>
</feature>
<feature type="region of interest" description="Disordered" evidence="15">
    <location>
        <begin position="986"/>
        <end position="1007"/>
    </location>
</feature>
<protein>
    <recommendedName>
        <fullName evidence="14">Chitinase domain-containing protein 1</fullName>
    </recommendedName>
</protein>
<keyword evidence="8 16" id="KW-0812">Transmembrane</keyword>
<dbReference type="GO" id="GO:0003700">
    <property type="term" value="F:DNA-binding transcription factor activity"/>
    <property type="evidence" value="ECO:0007669"/>
    <property type="project" value="InterPro"/>
</dbReference>
<evidence type="ECO:0000256" key="16">
    <source>
        <dbReference type="SAM" id="Phobius"/>
    </source>
</evidence>
<dbReference type="Pfam" id="PF03106">
    <property type="entry name" value="WRKY"/>
    <property type="match status" value="1"/>
</dbReference>
<evidence type="ECO:0000256" key="6">
    <source>
        <dbReference type="ARBA" id="ARBA00022528"/>
    </source>
</evidence>
<dbReference type="FunFam" id="3.40.250.10:FF:000044">
    <property type="entry name" value="Rhodanese-like domain-containing protein 4, chloroplastic"/>
    <property type="match status" value="1"/>
</dbReference>
<dbReference type="GO" id="GO:0043565">
    <property type="term" value="F:sequence-specific DNA binding"/>
    <property type="evidence" value="ECO:0007669"/>
    <property type="project" value="InterPro"/>
</dbReference>
<keyword evidence="13" id="KW-0458">Lysosome</keyword>
<dbReference type="Pfam" id="PF00704">
    <property type="entry name" value="Glyco_hydro_18"/>
    <property type="match status" value="1"/>
</dbReference>
<accession>A0AAV6MLQ2</accession>
<keyword evidence="11 16" id="KW-1133">Transmembrane helix</keyword>
<feature type="non-terminal residue" evidence="19">
    <location>
        <position position="1"/>
    </location>
</feature>
<dbReference type="SMART" id="SM00636">
    <property type="entry name" value="Glyco_18"/>
    <property type="match status" value="1"/>
</dbReference>
<feature type="domain" description="GH18" evidence="18">
    <location>
        <begin position="58"/>
        <end position="431"/>
    </location>
</feature>
<evidence type="ECO:0000256" key="13">
    <source>
        <dbReference type="ARBA" id="ARBA00023228"/>
    </source>
</evidence>
<reference evidence="19 20" key="1">
    <citation type="journal article" date="2021" name="Hortic Res">
        <title>The domestication of Cucurbita argyrosperma as revealed by the genome of its wild relative.</title>
        <authorList>
            <person name="Barrera-Redondo J."/>
            <person name="Sanchez-de la Vega G."/>
            <person name="Aguirre-Liguori J.A."/>
            <person name="Castellanos-Morales G."/>
            <person name="Gutierrez-Guerrero Y.T."/>
            <person name="Aguirre-Dugua X."/>
            <person name="Aguirre-Planter E."/>
            <person name="Tenaillon M.I."/>
            <person name="Lira-Saade R."/>
            <person name="Eguiarte L.E."/>
        </authorList>
    </citation>
    <scope>NUCLEOTIDE SEQUENCE [LARGE SCALE GENOMIC DNA]</scope>
    <source>
        <strain evidence="19">JBR-2021</strain>
    </source>
</reference>
<dbReference type="GO" id="GO:0008061">
    <property type="term" value="F:chitin binding"/>
    <property type="evidence" value="ECO:0007669"/>
    <property type="project" value="InterPro"/>
</dbReference>
<evidence type="ECO:0000256" key="7">
    <source>
        <dbReference type="ARBA" id="ARBA00022640"/>
    </source>
</evidence>
<evidence type="ECO:0000256" key="3">
    <source>
        <dbReference type="ARBA" id="ARBA00004371"/>
    </source>
</evidence>
<dbReference type="FunFam" id="3.10.50.10:FF:000002">
    <property type="entry name" value="Chitinase domain-containing protein 1"/>
    <property type="match status" value="1"/>
</dbReference>
<evidence type="ECO:0000256" key="11">
    <source>
        <dbReference type="ARBA" id="ARBA00022989"/>
    </source>
</evidence>
<keyword evidence="10" id="KW-0809">Transit peptide</keyword>
<evidence type="ECO:0000313" key="19">
    <source>
        <dbReference type="EMBL" id="KAG6582666.1"/>
    </source>
</evidence>
<dbReference type="PROSITE" id="PS50811">
    <property type="entry name" value="WRKY"/>
    <property type="match status" value="1"/>
</dbReference>
<evidence type="ECO:0000256" key="8">
    <source>
        <dbReference type="ARBA" id="ARBA00022692"/>
    </source>
</evidence>
<keyword evidence="7" id="KW-0934">Plastid</keyword>
<evidence type="ECO:0000256" key="14">
    <source>
        <dbReference type="ARBA" id="ARBA00040976"/>
    </source>
</evidence>
<dbReference type="AlphaFoldDB" id="A0AAV6MLQ2"/>
<feature type="transmembrane region" description="Helical" evidence="16">
    <location>
        <begin position="36"/>
        <end position="55"/>
    </location>
</feature>
<feature type="domain" description="WRKY" evidence="17">
    <location>
        <begin position="1028"/>
        <end position="1096"/>
    </location>
</feature>
<evidence type="ECO:0000259" key="18">
    <source>
        <dbReference type="PROSITE" id="PS51910"/>
    </source>
</evidence>
<evidence type="ECO:0000256" key="15">
    <source>
        <dbReference type="SAM" id="MobiDB-lite"/>
    </source>
</evidence>
<feature type="region of interest" description="Disordered" evidence="15">
    <location>
        <begin position="1096"/>
        <end position="1125"/>
    </location>
</feature>
<dbReference type="InterPro" id="IPR044240">
    <property type="entry name" value="STR4-like"/>
</dbReference>
<dbReference type="InterPro" id="IPR003657">
    <property type="entry name" value="WRKY_dom"/>
</dbReference>
<dbReference type="GO" id="GO:0009535">
    <property type="term" value="C:chloroplast thylakoid membrane"/>
    <property type="evidence" value="ECO:0007669"/>
    <property type="project" value="UniProtKB-ARBA"/>
</dbReference>
<evidence type="ECO:0000256" key="10">
    <source>
        <dbReference type="ARBA" id="ARBA00022946"/>
    </source>
</evidence>
<dbReference type="PANTHER" id="PTHR47377:SF1">
    <property type="entry name" value="RHODANESE-LIKE DOMAIN-CONTAINING PROTEIN 4, CHLOROPLASTIC"/>
    <property type="match status" value="1"/>
</dbReference>
<evidence type="ECO:0000313" key="20">
    <source>
        <dbReference type="Proteomes" id="UP000685013"/>
    </source>
</evidence>
<keyword evidence="12 16" id="KW-0472">Membrane</keyword>
<evidence type="ECO:0000256" key="4">
    <source>
        <dbReference type="ARBA" id="ARBA00004613"/>
    </source>
</evidence>
<dbReference type="GO" id="GO:0005764">
    <property type="term" value="C:lysosome"/>
    <property type="evidence" value="ECO:0007669"/>
    <property type="project" value="UniProtKB-SubCell"/>
</dbReference>
<evidence type="ECO:0000256" key="1">
    <source>
        <dbReference type="ARBA" id="ARBA00004229"/>
    </source>
</evidence>
<comment type="subcellular location">
    <subcellularLocation>
        <location evidence="3">Lysosome</location>
    </subcellularLocation>
    <subcellularLocation>
        <location evidence="2">Membrane</location>
    </subcellularLocation>
    <subcellularLocation>
        <location evidence="1">Plastid</location>
        <location evidence="1">Chloroplast</location>
    </subcellularLocation>
    <subcellularLocation>
        <location evidence="4">Secreted</location>
    </subcellularLocation>
</comment>
<dbReference type="PANTHER" id="PTHR47377">
    <property type="entry name" value="RHODANESE-LIKE DOMAIN-CONTAINING PROTEIN 4, CHLOROPLASTIC"/>
    <property type="match status" value="1"/>
</dbReference>
<feature type="region of interest" description="Disordered" evidence="15">
    <location>
        <begin position="459"/>
        <end position="485"/>
    </location>
</feature>
<keyword evidence="20" id="KW-1185">Reference proteome</keyword>
<keyword evidence="5" id="KW-0964">Secreted</keyword>
<evidence type="ECO:0000256" key="2">
    <source>
        <dbReference type="ARBA" id="ARBA00004370"/>
    </source>
</evidence>
<feature type="compositionally biased region" description="Low complexity" evidence="15">
    <location>
        <begin position="469"/>
        <end position="481"/>
    </location>
</feature>
<keyword evidence="9" id="KW-0732">Signal</keyword>
<sequence length="1236" mass="136139">MAKKRDRQAVSNRRQNQAVSSDQHRIVGDSSSDRRLIIIFVVFFVISPAIAVLVYHKYTSSGDFSGASVYERGLIKTDIRYQEILAEHSNVAENVSRRHYDYPVLAYITPWNSKGYDMAKKFKSKFTHLSPVWYDLKRLTGDALVLPRVVVEASPTDLLSKKKLKNKAIDLIVTECKEMGYDGIVLESWSRWAAYGILRDPDLRNLALQFVKQLGNALHLEVESRRSKQPLQLVYVIGPPRTENLEEHDFGPEDMQSLNGAVDGFSLMTYDYSGPHNPGPNAPVNWIRSTLRLVLGIKRNSPVQHEAGKIFLGINFYGYDFSLSGGGGAITGRDYLSLLEKYKPVLQWEDISAEHFFLYADNNQNKHAVFYPSLKSVFTRLEEARSLGTGISIWEIGQVLFTFPPLCFNSFMADAKLYPYWFYILKELSSEPMCNKIGMEALNAASLSPLAVLSDRKREPRKLSPIPSPSSFKSPNSASSSTNLPVPQGICSSRSLQGSLVLLSSVLNAGVAGALTYEEALQQSVSTSSSGDFDLNGVLDGIINFGTENPGIVVGGAVILALPLFFSLFPRKSKPWGVESARNAYAKLGEDAYAQLLDIRSPVELRKVGGPDVRGLGKKPVSITYNGEDKPGFLKKLGLKFKEPQNTTLFILDKYDGNSELVAELVTVNGFKAAFAIKDGAEGPRGWTNSDLPWITPKSSFSLSSLTDAIAGAFGEDSEGLPAVATAVAAAVTGAGVLAFAEMETVLQLLGSAAIIQFVSKKLLSAEDRKKTFQEVDEFLNTKVAPQDLVDDLKDIGKALLPLPATGKSLPAAEEAAVEAATSSDTLQTAEAAPVLTSEPKAEAVAEPAPELTSVAKQEVKAESLPKISRPLSPYPYYPDFRPPTSPTPSQPFYQLLCVPPPPPFLLWEFVIMEMEHKSLITELTQGKELALQLRTHLHPSSSSSPAEPCFFLTEMIHSSFEKALLLLKFNSSSSIMPDPTTHKIASVEEEGEGEPRKNKRKNSRDVLKRRKLLPKWTEEIKICRGTAPEGPLNDGYSWRKYGQKDIHGANFPRCYYRCSHRHERGCLATKQVQRSDNDPNIFDVTYRGRHTCNQSTNNLGLVSGSPQNEISGDQGTGQNQQRNPNSEILFNFGVKSEDFDDVFPPISFLSSPMMDLPFFADGGLSAAPVSSATSEETAWDWSGYHGGGIQMVQSSEQSDMISATTSVTNSPICNEDWDFDFDQNFPFDSLDFISS</sequence>
<evidence type="ECO:0000256" key="12">
    <source>
        <dbReference type="ARBA" id="ARBA00023136"/>
    </source>
</evidence>
<dbReference type="Proteomes" id="UP000685013">
    <property type="component" value="Chromosome 14"/>
</dbReference>
<dbReference type="CDD" id="cd02876">
    <property type="entry name" value="GH18_SI-CLP"/>
    <property type="match status" value="1"/>
</dbReference>
<organism evidence="19 20">
    <name type="scientific">Cucurbita argyrosperma subsp. sororia</name>
    <dbReference type="NCBI Taxonomy" id="37648"/>
    <lineage>
        <taxon>Eukaryota</taxon>
        <taxon>Viridiplantae</taxon>
        <taxon>Streptophyta</taxon>
        <taxon>Embryophyta</taxon>
        <taxon>Tracheophyta</taxon>
        <taxon>Spermatophyta</taxon>
        <taxon>Magnoliopsida</taxon>
        <taxon>eudicotyledons</taxon>
        <taxon>Gunneridae</taxon>
        <taxon>Pentapetalae</taxon>
        <taxon>rosids</taxon>
        <taxon>fabids</taxon>
        <taxon>Cucurbitales</taxon>
        <taxon>Cucurbitaceae</taxon>
        <taxon>Cucurbiteae</taxon>
        <taxon>Cucurbita</taxon>
    </lineage>
</organism>
<evidence type="ECO:0000256" key="5">
    <source>
        <dbReference type="ARBA" id="ARBA00022525"/>
    </source>
</evidence>
<feature type="compositionally biased region" description="Basic residues" evidence="15">
    <location>
        <begin position="998"/>
        <end position="1007"/>
    </location>
</feature>
<evidence type="ECO:0000256" key="9">
    <source>
        <dbReference type="ARBA" id="ARBA00022729"/>
    </source>
</evidence>
<comment type="caution">
    <text evidence="19">The sequence shown here is derived from an EMBL/GenBank/DDBJ whole genome shotgun (WGS) entry which is preliminary data.</text>
</comment>
<evidence type="ECO:0000259" key="17">
    <source>
        <dbReference type="PROSITE" id="PS50811"/>
    </source>
</evidence>
<dbReference type="EMBL" id="JAGKQH010000014">
    <property type="protein sequence ID" value="KAG6582666.1"/>
    <property type="molecule type" value="Genomic_DNA"/>
</dbReference>
<name>A0AAV6MLQ2_9ROSI</name>
<keyword evidence="6" id="KW-0150">Chloroplast</keyword>
<dbReference type="PROSITE" id="PS51910">
    <property type="entry name" value="GH18_2"/>
    <property type="match status" value="1"/>
</dbReference>
<dbReference type="GO" id="GO:0005576">
    <property type="term" value="C:extracellular region"/>
    <property type="evidence" value="ECO:0007669"/>
    <property type="project" value="UniProtKB-SubCell"/>
</dbReference>
<gene>
    <name evidence="19" type="primary">STR4</name>
    <name evidence="19" type="ORF">SDJN03_22668</name>
</gene>
<dbReference type="InterPro" id="IPR001223">
    <property type="entry name" value="Glyco_hydro18_cat"/>
</dbReference>